<proteinExistence type="inferred from homology"/>
<comment type="caution">
    <text evidence="12">The sequence shown here is derived from an EMBL/GenBank/DDBJ whole genome shotgun (WGS) entry which is preliminary data.</text>
</comment>
<evidence type="ECO:0000256" key="3">
    <source>
        <dbReference type="ARBA" id="ARBA00012756"/>
    </source>
</evidence>
<dbReference type="SUPFAM" id="SSF117100">
    <property type="entry name" value="Beta-galactosidase LacA, domain 3"/>
    <property type="match status" value="1"/>
</dbReference>
<evidence type="ECO:0000256" key="9">
    <source>
        <dbReference type="RuleBase" id="RU003679"/>
    </source>
</evidence>
<dbReference type="Proteomes" id="UP000007148">
    <property type="component" value="Unassembled WGS sequence"/>
</dbReference>
<dbReference type="PROSITE" id="PS01182">
    <property type="entry name" value="GLYCOSYL_HYDROL_F35"/>
    <property type="match status" value="1"/>
</dbReference>
<dbReference type="OMA" id="FYIARQT"/>
<evidence type="ECO:0000313" key="13">
    <source>
        <dbReference type="Proteomes" id="UP000007148"/>
    </source>
</evidence>
<keyword evidence="6" id="KW-0325">Glycoprotein</keyword>
<evidence type="ECO:0000259" key="11">
    <source>
        <dbReference type="SMART" id="SM01029"/>
    </source>
</evidence>
<dbReference type="InterPro" id="IPR018954">
    <property type="entry name" value="Betagal_dom2"/>
</dbReference>
<dbReference type="SMART" id="SM01029">
    <property type="entry name" value="BetaGal_dom2"/>
    <property type="match status" value="1"/>
</dbReference>
<dbReference type="Gene3D" id="2.60.120.260">
    <property type="entry name" value="Galactose-binding domain-like"/>
    <property type="match status" value="2"/>
</dbReference>
<dbReference type="EC" id="3.2.1.23" evidence="3 8"/>
<dbReference type="Pfam" id="PF13363">
    <property type="entry name" value="BetaGal_dom3"/>
    <property type="match status" value="1"/>
</dbReference>
<evidence type="ECO:0000256" key="2">
    <source>
        <dbReference type="ARBA" id="ARBA00009809"/>
    </source>
</evidence>
<evidence type="ECO:0000256" key="6">
    <source>
        <dbReference type="ARBA" id="ARBA00023180"/>
    </source>
</evidence>
<accession>G4TGK5</accession>
<dbReference type="GO" id="GO:0005975">
    <property type="term" value="P:carbohydrate metabolic process"/>
    <property type="evidence" value="ECO:0007669"/>
    <property type="project" value="InterPro"/>
</dbReference>
<dbReference type="SUPFAM" id="SSF51011">
    <property type="entry name" value="Glycosyl hydrolase domain"/>
    <property type="match status" value="1"/>
</dbReference>
<evidence type="ECO:0000256" key="8">
    <source>
        <dbReference type="RuleBase" id="RU000675"/>
    </source>
</evidence>
<organism evidence="12 13">
    <name type="scientific">Serendipita indica (strain DSM 11827)</name>
    <name type="common">Root endophyte fungus</name>
    <name type="synonym">Piriformospora indica</name>
    <dbReference type="NCBI Taxonomy" id="1109443"/>
    <lineage>
        <taxon>Eukaryota</taxon>
        <taxon>Fungi</taxon>
        <taxon>Dikarya</taxon>
        <taxon>Basidiomycota</taxon>
        <taxon>Agaricomycotina</taxon>
        <taxon>Agaricomycetes</taxon>
        <taxon>Sebacinales</taxon>
        <taxon>Serendipitaceae</taxon>
        <taxon>Serendipita</taxon>
    </lineage>
</organism>
<dbReference type="Gene3D" id="2.102.20.10">
    <property type="entry name" value="Beta-galactosidase, domain 2"/>
    <property type="match status" value="1"/>
</dbReference>
<keyword evidence="7 8" id="KW-0326">Glycosidase</keyword>
<dbReference type="Gene3D" id="3.20.20.80">
    <property type="entry name" value="Glycosidases"/>
    <property type="match status" value="1"/>
</dbReference>
<gene>
    <name evidence="12" type="ORF">PIIN_04392</name>
</gene>
<dbReference type="InterPro" id="IPR025972">
    <property type="entry name" value="BetaGal_dom3"/>
</dbReference>
<dbReference type="Pfam" id="PF01301">
    <property type="entry name" value="Glyco_hydro_35"/>
    <property type="match status" value="1"/>
</dbReference>
<dbReference type="FunFam" id="3.20.20.80:FF:000040">
    <property type="entry name" value="Beta-galactosidase A"/>
    <property type="match status" value="1"/>
</dbReference>
<dbReference type="eggNOG" id="KOG0496">
    <property type="taxonomic scope" value="Eukaryota"/>
</dbReference>
<dbReference type="OrthoDB" id="1657402at2759"/>
<comment type="catalytic activity">
    <reaction evidence="1 8">
        <text>Hydrolysis of terminal non-reducing beta-D-galactose residues in beta-D-galactosides.</text>
        <dbReference type="EC" id="3.2.1.23"/>
    </reaction>
</comment>
<keyword evidence="4 10" id="KW-0732">Signal</keyword>
<dbReference type="SUPFAM" id="SSF51445">
    <property type="entry name" value="(Trans)glycosidases"/>
    <property type="match status" value="1"/>
</dbReference>
<dbReference type="InterPro" id="IPR036833">
    <property type="entry name" value="BetaGal_dom3_sf"/>
</dbReference>
<comment type="similarity">
    <text evidence="2 9">Belongs to the glycosyl hydrolase 35 family.</text>
</comment>
<dbReference type="PANTHER" id="PTHR23421">
    <property type="entry name" value="BETA-GALACTOSIDASE RELATED"/>
    <property type="match status" value="1"/>
</dbReference>
<evidence type="ECO:0000313" key="12">
    <source>
        <dbReference type="EMBL" id="CCA70454.1"/>
    </source>
</evidence>
<sequence>MLMLLGATVTIWLIQSARNPLAWNIFDLIGPRGRTKVHLSPATVLLRDNGLTKDVQWDEYSLFIKGRRVLLWSGEIHPWRIPVRSQWLDVLQKIKASGMNAISVYSHWGLHNPSPGVFDFTGWQDWQVFLDIAKQVGLWVVFRPGPYINAETTGGGIPGWVLAQTPDDLRSNNTAYFEAWSPYIRHISEIIARNQITEGGPIIAVQAENEFTSNPEEGPSHKRQMMAQLRDAFTKSNVVVPLTHNDAGMNGYFVDGKGSPDIYGFDDYPQGFDCANPLVWKNLTKAYHDYHMKTFPKSPLYIPEAQAGAFDPWGPSAPTYDNCRILTGPSFQNNLYNHMLASNAKMINLYMMYGGTSWGNIPFPGVYTSYDYGSPIRETRALSDKYDHLKLLGLFLRSMPDMYHTDVLENESLLRTGSTSELTVVHLKNPITNAGFYYIRHVNVSTQDSFDYSLKLNTIHQELSLPLFSSLFTLRGRTTDLIMTDISFGDSLITYTSASIFFAGKMADRDVLILYGDMEQAHEAIIHLRGKPRRLTTSPSVSMVRNQYHGIGTAISFLPGIRQVVEVWDTDQQLVLYCDTETAFKLHAPMLQRRNTSDPFATFWNIGSNDTIVVGGPYIVRNATLDDGHLALFGDLEGDTMLQLVGLPQGLNRITWNGIDVGTDFELQEVLSVLTVPLGMVRKSTLLTLPTLENWRYRDSLPEITDSFNYDAWTVAENIVTNSSYKPLFGDGPVLYACDYGFCEGTVIWSGEFVATNEDRAVRMVINGGEAFAASVWLNGHFLKTTYGNSTRNTNIICETDEIFEFPEESLRKGERNVLVILQDNMGMDETGPHYDANQSKSPRGIRGYSLHSGGNFTSWKVQGRLGGYDRFVDRYRGLLNNGGLHGERLGWHLPGFPDEKWESRSLEMGLVDDRAGVGFFRTTFALDLPRDCDISISLEFEDDFPSPYRAFVFVNGWNMGKRIGNLGPQTKFVVHEGILNHHGPNTLAVALWAMERGQGIKPRLRLVLNHKFEGGVGADYEPGPGWADLYH</sequence>
<dbReference type="InterPro" id="IPR019801">
    <property type="entry name" value="Glyco_hydro_35_CS"/>
</dbReference>
<name>G4TGK5_SERID</name>
<dbReference type="Gene3D" id="2.60.390.10">
    <property type="entry name" value="Beta-galactosidase, domain 3"/>
    <property type="match status" value="1"/>
</dbReference>
<dbReference type="InterPro" id="IPR037110">
    <property type="entry name" value="Betagal_dom2_sf"/>
</dbReference>
<dbReference type="InterPro" id="IPR008979">
    <property type="entry name" value="Galactose-bd-like_sf"/>
</dbReference>
<evidence type="ECO:0000256" key="1">
    <source>
        <dbReference type="ARBA" id="ARBA00001412"/>
    </source>
</evidence>
<dbReference type="InParanoid" id="G4TGK5"/>
<dbReference type="EMBL" id="CAFZ01000083">
    <property type="protein sequence ID" value="CCA70454.1"/>
    <property type="molecule type" value="Genomic_DNA"/>
</dbReference>
<dbReference type="InterPro" id="IPR017853">
    <property type="entry name" value="GH"/>
</dbReference>
<feature type="chain" id="PRO_5003468735" description="Beta-galactosidase" evidence="10">
    <location>
        <begin position="17"/>
        <end position="1032"/>
    </location>
</feature>
<dbReference type="InterPro" id="IPR031330">
    <property type="entry name" value="Gly_Hdrlase_35_cat"/>
</dbReference>
<keyword evidence="13" id="KW-1185">Reference proteome</keyword>
<reference evidence="12 13" key="1">
    <citation type="journal article" date="2011" name="PLoS Pathog.">
        <title>Endophytic Life Strategies Decoded by Genome and Transcriptome Analyses of the Mutualistic Root Symbiont Piriformospora indica.</title>
        <authorList>
            <person name="Zuccaro A."/>
            <person name="Lahrmann U."/>
            <person name="Guldener U."/>
            <person name="Langen G."/>
            <person name="Pfiffi S."/>
            <person name="Biedenkopf D."/>
            <person name="Wong P."/>
            <person name="Samans B."/>
            <person name="Grimm C."/>
            <person name="Basiewicz M."/>
            <person name="Murat C."/>
            <person name="Martin F."/>
            <person name="Kogel K.H."/>
        </authorList>
    </citation>
    <scope>NUCLEOTIDE SEQUENCE [LARGE SCALE GENOMIC DNA]</scope>
    <source>
        <strain evidence="12 13">DSM 11827</strain>
    </source>
</reference>
<feature type="signal peptide" evidence="10">
    <location>
        <begin position="1"/>
        <end position="16"/>
    </location>
</feature>
<dbReference type="STRING" id="1109443.G4TGK5"/>
<protein>
    <recommendedName>
        <fullName evidence="3 8">Beta-galactosidase</fullName>
        <ecNumber evidence="3 8">3.2.1.23</ecNumber>
    </recommendedName>
</protein>
<feature type="domain" description="Beta-galactosidase" evidence="11">
    <location>
        <begin position="401"/>
        <end position="586"/>
    </location>
</feature>
<dbReference type="SUPFAM" id="SSF49785">
    <property type="entry name" value="Galactose-binding domain-like"/>
    <property type="match status" value="2"/>
</dbReference>
<keyword evidence="5 8" id="KW-0378">Hydrolase</keyword>
<dbReference type="GO" id="GO:0004565">
    <property type="term" value="F:beta-galactosidase activity"/>
    <property type="evidence" value="ECO:0007669"/>
    <property type="project" value="UniProtKB-EC"/>
</dbReference>
<evidence type="ECO:0000256" key="10">
    <source>
        <dbReference type="SAM" id="SignalP"/>
    </source>
</evidence>
<evidence type="ECO:0000256" key="7">
    <source>
        <dbReference type="ARBA" id="ARBA00023295"/>
    </source>
</evidence>
<dbReference type="Pfam" id="PF13364">
    <property type="entry name" value="BetaGal_ABD2"/>
    <property type="match status" value="2"/>
</dbReference>
<dbReference type="InterPro" id="IPR025300">
    <property type="entry name" value="BetaGal_jelly_roll_dom"/>
</dbReference>
<dbReference type="Pfam" id="PF10435">
    <property type="entry name" value="BetaGal_dom2"/>
    <property type="match status" value="1"/>
</dbReference>
<evidence type="ECO:0000256" key="5">
    <source>
        <dbReference type="ARBA" id="ARBA00022801"/>
    </source>
</evidence>
<evidence type="ECO:0000256" key="4">
    <source>
        <dbReference type="ARBA" id="ARBA00022729"/>
    </source>
</evidence>
<dbReference type="AlphaFoldDB" id="G4TGK5"/>
<dbReference type="PRINTS" id="PR00742">
    <property type="entry name" value="GLHYDRLASE35"/>
</dbReference>
<dbReference type="HOGENOM" id="CLU_005732_2_0_1"/>
<dbReference type="InterPro" id="IPR001944">
    <property type="entry name" value="Glycoside_Hdrlase_35"/>
</dbReference>